<dbReference type="GO" id="GO:0000049">
    <property type="term" value="F:tRNA binding"/>
    <property type="evidence" value="ECO:0007669"/>
    <property type="project" value="TreeGrafter"/>
</dbReference>
<evidence type="ECO:0000256" key="3">
    <source>
        <dbReference type="ARBA" id="ARBA00022694"/>
    </source>
</evidence>
<dbReference type="Pfam" id="PF12627">
    <property type="entry name" value="PolyA_pol_RNAbd"/>
    <property type="match status" value="1"/>
</dbReference>
<evidence type="ECO:0000256" key="4">
    <source>
        <dbReference type="ARBA" id="ARBA00022695"/>
    </source>
</evidence>
<evidence type="ECO:0000259" key="10">
    <source>
        <dbReference type="Pfam" id="PF01966"/>
    </source>
</evidence>
<comment type="caution">
    <text evidence="12">The sequence shown here is derived from an EMBL/GenBank/DDBJ whole genome shotgun (WGS) entry which is preliminary data.</text>
</comment>
<name>A0A4Z0D627_9FIRM</name>
<evidence type="ECO:0000256" key="6">
    <source>
        <dbReference type="ARBA" id="ARBA00022741"/>
    </source>
</evidence>
<protein>
    <submittedName>
        <fullName evidence="12">CCA tRNA nucleotidyltransferase</fullName>
    </submittedName>
</protein>
<evidence type="ECO:0000256" key="8">
    <source>
        <dbReference type="RuleBase" id="RU003953"/>
    </source>
</evidence>
<evidence type="ECO:0000313" key="13">
    <source>
        <dbReference type="Proteomes" id="UP000298381"/>
    </source>
</evidence>
<proteinExistence type="inferred from homology"/>
<keyword evidence="7" id="KW-0460">Magnesium</keyword>
<dbReference type="SUPFAM" id="SSF81301">
    <property type="entry name" value="Nucleotidyltransferase"/>
    <property type="match status" value="1"/>
</dbReference>
<dbReference type="InterPro" id="IPR006675">
    <property type="entry name" value="HDIG_dom"/>
</dbReference>
<dbReference type="EMBL" id="SRIB01000005">
    <property type="protein sequence ID" value="TFZ40340.1"/>
    <property type="molecule type" value="Genomic_DNA"/>
</dbReference>
<dbReference type="GO" id="GO:0000166">
    <property type="term" value="F:nucleotide binding"/>
    <property type="evidence" value="ECO:0007669"/>
    <property type="project" value="UniProtKB-KW"/>
</dbReference>
<comment type="cofactor">
    <cofactor evidence="1">
        <name>Mg(2+)</name>
        <dbReference type="ChEBI" id="CHEBI:18420"/>
    </cofactor>
</comment>
<accession>A0A4Z0D627</accession>
<keyword evidence="4" id="KW-0548">Nucleotidyltransferase</keyword>
<evidence type="ECO:0000259" key="11">
    <source>
        <dbReference type="Pfam" id="PF12627"/>
    </source>
</evidence>
<dbReference type="Gene3D" id="3.30.460.10">
    <property type="entry name" value="Beta Polymerase, domain 2"/>
    <property type="match status" value="1"/>
</dbReference>
<dbReference type="AlphaFoldDB" id="A0A4Z0D627"/>
<dbReference type="GO" id="GO:0016779">
    <property type="term" value="F:nucleotidyltransferase activity"/>
    <property type="evidence" value="ECO:0007669"/>
    <property type="project" value="UniProtKB-KW"/>
</dbReference>
<keyword evidence="8" id="KW-0694">RNA-binding</keyword>
<dbReference type="Pfam" id="PF01743">
    <property type="entry name" value="PolyA_pol"/>
    <property type="match status" value="1"/>
</dbReference>
<dbReference type="Gene3D" id="1.10.3090.10">
    <property type="entry name" value="cca-adding enzyme, domain 2"/>
    <property type="match status" value="1"/>
</dbReference>
<organism evidence="12 13">
    <name type="scientific">Soehngenia longivitae</name>
    <dbReference type="NCBI Taxonomy" id="2562294"/>
    <lineage>
        <taxon>Bacteria</taxon>
        <taxon>Bacillati</taxon>
        <taxon>Bacillota</taxon>
        <taxon>Tissierellia</taxon>
        <taxon>Tissierellales</taxon>
        <taxon>Tissierellaceae</taxon>
        <taxon>Soehngenia</taxon>
    </lineage>
</organism>
<keyword evidence="6" id="KW-0547">Nucleotide-binding</keyword>
<evidence type="ECO:0000259" key="9">
    <source>
        <dbReference type="Pfam" id="PF01743"/>
    </source>
</evidence>
<dbReference type="InterPro" id="IPR050264">
    <property type="entry name" value="Bact_CCA-adding_enz_type3_sf"/>
</dbReference>
<dbReference type="PANTHER" id="PTHR46173:SF1">
    <property type="entry name" value="CCA TRNA NUCLEOTIDYLTRANSFERASE 1, MITOCHONDRIAL"/>
    <property type="match status" value="1"/>
</dbReference>
<dbReference type="SUPFAM" id="SSF81891">
    <property type="entry name" value="Poly A polymerase C-terminal region-like"/>
    <property type="match status" value="1"/>
</dbReference>
<evidence type="ECO:0000256" key="1">
    <source>
        <dbReference type="ARBA" id="ARBA00001946"/>
    </source>
</evidence>
<dbReference type="GO" id="GO:0008033">
    <property type="term" value="P:tRNA processing"/>
    <property type="evidence" value="ECO:0007669"/>
    <property type="project" value="UniProtKB-KW"/>
</dbReference>
<dbReference type="PANTHER" id="PTHR46173">
    <property type="entry name" value="CCA TRNA NUCLEOTIDYLTRANSFERASE 1, MITOCHONDRIAL"/>
    <property type="match status" value="1"/>
</dbReference>
<comment type="similarity">
    <text evidence="8">Belongs to the tRNA nucleotidyltransferase/poly(A) polymerase family.</text>
</comment>
<dbReference type="InterPro" id="IPR006674">
    <property type="entry name" value="HD_domain"/>
</dbReference>
<feature type="domain" description="HD" evidence="10">
    <location>
        <begin position="252"/>
        <end position="366"/>
    </location>
</feature>
<feature type="domain" description="Poly A polymerase head" evidence="9">
    <location>
        <begin position="27"/>
        <end position="149"/>
    </location>
</feature>
<sequence>MEEKMNIYIPEYVNKIIYILESNGYEAYLVGGCVRDNIIGKKPYDYDVATNATPKELETIFRDFKIVDIGKKFGTITVVMKEGQVEVTTFRIEDKYIKGRKPMDVKYISNLTEDLKRRDFTVNAIAYNPKVGFIDPFGGINDLKLRTIRCVGDPNERLKEDYLRILRVVRFATQLGFTIDVQTANACAKFSSKLKDISKERIRDEFIKILLSDKPSYGIRLMKDLGILQVILPEMIPAIGFDQRNPHHDLTVFEHTLEVLDNAPKVLEVRVAALFHDIGKPYTFKLDENGIGHFYGHEKTSVEITKEVLTRLHFSNELIKNSLVLINEHMNYSKDLNKKYVKRQLQRIGYDNLNNLIDLQIADKLSKKGDKDLSYFEEKRRILREIVEEPYLRNHLNVNGDDLKALGIEEGPLLGEILDYLLEVVIENPKKNNKSDLLEIVKRKYLKN</sequence>
<keyword evidence="2 8" id="KW-0808">Transferase</keyword>
<evidence type="ECO:0000256" key="5">
    <source>
        <dbReference type="ARBA" id="ARBA00022723"/>
    </source>
</evidence>
<dbReference type="NCBIfam" id="TIGR00277">
    <property type="entry name" value="HDIG"/>
    <property type="match status" value="1"/>
</dbReference>
<evidence type="ECO:0000256" key="2">
    <source>
        <dbReference type="ARBA" id="ARBA00022679"/>
    </source>
</evidence>
<dbReference type="Pfam" id="PF01966">
    <property type="entry name" value="HD"/>
    <property type="match status" value="1"/>
</dbReference>
<dbReference type="InterPro" id="IPR032828">
    <property type="entry name" value="PolyA_RNA-bd"/>
</dbReference>
<evidence type="ECO:0000256" key="7">
    <source>
        <dbReference type="ARBA" id="ARBA00022842"/>
    </source>
</evidence>
<dbReference type="CDD" id="cd05398">
    <property type="entry name" value="NT_ClassII-CCAase"/>
    <property type="match status" value="1"/>
</dbReference>
<gene>
    <name evidence="12" type="ORF">E4100_04530</name>
</gene>
<dbReference type="Proteomes" id="UP000298381">
    <property type="component" value="Unassembled WGS sequence"/>
</dbReference>
<dbReference type="OrthoDB" id="9805698at2"/>
<dbReference type="InterPro" id="IPR003607">
    <property type="entry name" value="HD/PDEase_dom"/>
</dbReference>
<evidence type="ECO:0000313" key="12">
    <source>
        <dbReference type="EMBL" id="TFZ40340.1"/>
    </source>
</evidence>
<dbReference type="Gene3D" id="1.10.246.80">
    <property type="match status" value="1"/>
</dbReference>
<dbReference type="GO" id="GO:0046872">
    <property type="term" value="F:metal ion binding"/>
    <property type="evidence" value="ECO:0007669"/>
    <property type="project" value="UniProtKB-KW"/>
</dbReference>
<keyword evidence="13" id="KW-1185">Reference proteome</keyword>
<feature type="domain" description="tRNA nucleotidyltransferase/poly(A) polymerase RNA and SrmB- binding" evidence="11">
    <location>
        <begin position="176"/>
        <end position="236"/>
    </location>
</feature>
<keyword evidence="5" id="KW-0479">Metal-binding</keyword>
<keyword evidence="3" id="KW-0819">tRNA processing</keyword>
<dbReference type="InterPro" id="IPR002646">
    <property type="entry name" value="PolA_pol_head_dom"/>
</dbReference>
<dbReference type="InterPro" id="IPR043519">
    <property type="entry name" value="NT_sf"/>
</dbReference>
<dbReference type="CDD" id="cd00077">
    <property type="entry name" value="HDc"/>
    <property type="match status" value="1"/>
</dbReference>
<reference evidence="12 13" key="1">
    <citation type="submission" date="2019-03" db="EMBL/GenBank/DDBJ databases">
        <title>Draft genome sequence data and analysis of a Fermenting Bacterium, Soehngenia longevitae strain 1933PT, isolated from petroleum reservoir in Azerbaijan.</title>
        <authorList>
            <person name="Grouzdev D.S."/>
            <person name="Bidzhieva S.K."/>
            <person name="Sokolova D.S."/>
            <person name="Tourova T.P."/>
            <person name="Poltaraus A.B."/>
            <person name="Nazina T.N."/>
        </authorList>
    </citation>
    <scope>NUCLEOTIDE SEQUENCE [LARGE SCALE GENOMIC DNA]</scope>
    <source>
        <strain evidence="12 13">1933P</strain>
    </source>
</reference>